<gene>
    <name evidence="7" type="ORF">MEUPH1_LOCUS3414</name>
</gene>
<keyword evidence="8" id="KW-1185">Reference proteome</keyword>
<evidence type="ECO:0000256" key="2">
    <source>
        <dbReference type="ARBA" id="ARBA00022771"/>
    </source>
</evidence>
<comment type="caution">
    <text evidence="7">The sequence shown here is derived from an EMBL/GenBank/DDBJ whole genome shotgun (WGS) entry which is preliminary data.</text>
</comment>
<evidence type="ECO:0000259" key="6">
    <source>
        <dbReference type="PROSITE" id="PS50950"/>
    </source>
</evidence>
<dbReference type="GO" id="GO:0008270">
    <property type="term" value="F:zinc ion binding"/>
    <property type="evidence" value="ECO:0007669"/>
    <property type="project" value="UniProtKB-KW"/>
</dbReference>
<keyword evidence="3" id="KW-0862">Zinc</keyword>
<feature type="domain" description="THAP-type" evidence="6">
    <location>
        <begin position="1"/>
        <end position="103"/>
    </location>
</feature>
<evidence type="ECO:0000256" key="5">
    <source>
        <dbReference type="PROSITE-ProRule" id="PRU00309"/>
    </source>
</evidence>
<accession>A0AAV0VQ49</accession>
<proteinExistence type="predicted"/>
<organism evidence="7 8">
    <name type="scientific">Macrosiphum euphorbiae</name>
    <name type="common">potato aphid</name>
    <dbReference type="NCBI Taxonomy" id="13131"/>
    <lineage>
        <taxon>Eukaryota</taxon>
        <taxon>Metazoa</taxon>
        <taxon>Ecdysozoa</taxon>
        <taxon>Arthropoda</taxon>
        <taxon>Hexapoda</taxon>
        <taxon>Insecta</taxon>
        <taxon>Pterygota</taxon>
        <taxon>Neoptera</taxon>
        <taxon>Paraneoptera</taxon>
        <taxon>Hemiptera</taxon>
        <taxon>Sternorrhyncha</taxon>
        <taxon>Aphidomorpha</taxon>
        <taxon>Aphidoidea</taxon>
        <taxon>Aphididae</taxon>
        <taxon>Macrosiphini</taxon>
        <taxon>Macrosiphum</taxon>
    </lineage>
</organism>
<name>A0AAV0VQ49_9HEMI</name>
<dbReference type="PROSITE" id="PS50950">
    <property type="entry name" value="ZF_THAP"/>
    <property type="match status" value="1"/>
</dbReference>
<dbReference type="InterPro" id="IPR006612">
    <property type="entry name" value="THAP_Znf"/>
</dbReference>
<dbReference type="InterPro" id="IPR038441">
    <property type="entry name" value="THAP_Znf_sf"/>
</dbReference>
<evidence type="ECO:0000256" key="1">
    <source>
        <dbReference type="ARBA" id="ARBA00022723"/>
    </source>
</evidence>
<dbReference type="Pfam" id="PF05485">
    <property type="entry name" value="THAP"/>
    <property type="match status" value="1"/>
</dbReference>
<dbReference type="InterPro" id="IPR052224">
    <property type="entry name" value="THAP_domain_protein"/>
</dbReference>
<dbReference type="Proteomes" id="UP001160148">
    <property type="component" value="Unassembled WGS sequence"/>
</dbReference>
<dbReference type="Gene3D" id="6.20.210.20">
    <property type="entry name" value="THAP domain"/>
    <property type="match status" value="1"/>
</dbReference>
<dbReference type="EMBL" id="CARXXK010000001">
    <property type="protein sequence ID" value="CAI6346508.1"/>
    <property type="molecule type" value="Genomic_DNA"/>
</dbReference>
<evidence type="ECO:0000256" key="3">
    <source>
        <dbReference type="ARBA" id="ARBA00022833"/>
    </source>
</evidence>
<keyword evidence="1" id="KW-0479">Metal-binding</keyword>
<sequence length="215" mass="24889">MVNCCFMPGCNTGYALDVEHKKKIGLKNKSLLKAPKNTELLARWHRAIPRKDKMLTEKCYVCEVHFKENDILIYDETILNDGTVNKIKRIRPTLKAGAVPSIFPNLPFYLTEHTIKRKPPLERSINSDKKKFKPSQAYLNTIENSQEEFSFQYLKENLNLLEKPDNKWMFGLTDDEVVLAIWNSGSEKRIIISNDLIVKVSNYLVKSKIKNCLNL</sequence>
<evidence type="ECO:0000313" key="7">
    <source>
        <dbReference type="EMBL" id="CAI6346508.1"/>
    </source>
</evidence>
<dbReference type="GO" id="GO:0003677">
    <property type="term" value="F:DNA binding"/>
    <property type="evidence" value="ECO:0007669"/>
    <property type="project" value="UniProtKB-UniRule"/>
</dbReference>
<dbReference type="PANTHER" id="PTHR46927">
    <property type="entry name" value="AGAP005574-PA"/>
    <property type="match status" value="1"/>
</dbReference>
<evidence type="ECO:0000313" key="8">
    <source>
        <dbReference type="Proteomes" id="UP001160148"/>
    </source>
</evidence>
<protein>
    <recommendedName>
        <fullName evidence="6">THAP-type domain-containing protein</fullName>
    </recommendedName>
</protein>
<evidence type="ECO:0000256" key="4">
    <source>
        <dbReference type="ARBA" id="ARBA00023125"/>
    </source>
</evidence>
<dbReference type="SUPFAM" id="SSF57716">
    <property type="entry name" value="Glucocorticoid receptor-like (DNA-binding domain)"/>
    <property type="match status" value="1"/>
</dbReference>
<dbReference type="PANTHER" id="PTHR46927:SF3">
    <property type="entry name" value="THAP-TYPE DOMAIN-CONTAINING PROTEIN"/>
    <property type="match status" value="1"/>
</dbReference>
<keyword evidence="2 5" id="KW-0863">Zinc-finger</keyword>
<keyword evidence="4 5" id="KW-0238">DNA-binding</keyword>
<dbReference type="AlphaFoldDB" id="A0AAV0VQ49"/>
<dbReference type="SMART" id="SM00980">
    <property type="entry name" value="THAP"/>
    <property type="match status" value="1"/>
</dbReference>
<reference evidence="7 8" key="1">
    <citation type="submission" date="2023-01" db="EMBL/GenBank/DDBJ databases">
        <authorList>
            <person name="Whitehead M."/>
        </authorList>
    </citation>
    <scope>NUCLEOTIDE SEQUENCE [LARGE SCALE GENOMIC DNA]</scope>
</reference>